<accession>A0ACB9A750</accession>
<reference evidence="2" key="1">
    <citation type="journal article" date="2022" name="Mol. Ecol. Resour.">
        <title>The genomes of chicory, endive, great burdock and yacon provide insights into Asteraceae palaeo-polyploidization history and plant inulin production.</title>
        <authorList>
            <person name="Fan W."/>
            <person name="Wang S."/>
            <person name="Wang H."/>
            <person name="Wang A."/>
            <person name="Jiang F."/>
            <person name="Liu H."/>
            <person name="Zhao H."/>
            <person name="Xu D."/>
            <person name="Zhang Y."/>
        </authorList>
    </citation>
    <scope>NUCLEOTIDE SEQUENCE [LARGE SCALE GENOMIC DNA]</scope>
    <source>
        <strain evidence="2">cv. Yunnan</strain>
    </source>
</reference>
<dbReference type="Proteomes" id="UP001056120">
    <property type="component" value="Linkage Group LG25"/>
</dbReference>
<comment type="caution">
    <text evidence="1">The sequence shown here is derived from an EMBL/GenBank/DDBJ whole genome shotgun (WGS) entry which is preliminary data.</text>
</comment>
<sequence length="839" mass="93237">MQPIKCLLFSSHVHFLFYSLTIFLASTAVLAGNETDYQALLKIKSMITDPYGALTSSNSSLHFCDWNGVYCGKRHRRVILLVVQSQGLEGLYRNGLVGSIPKEIGFLSKLTYLGIGDNRLTGGIPPVLTNITSMESFSLTGNPLGGSIPNTLGHWKNLSEFHCGLGDNIFGSNEADEMKFIDSLENCTRLEILSLDSCNFQGVLPTSIGNLSNQVKYLSIKENQLHGSLPRSIGNLVGLTTLSLAGNRFTGNIPSTIGKLQKLQALFLDKNQLSGQIPDVIGNLSSLISLFLSTNMLERVIPSSLGNCQRLLELYLNDNNLNGEIPTQLLQLSSLSINLDLSRNNLIGSLPTEVGDLKMLSALYLSDNNLSGNVPSSLGGCTSLSWLSLKGNRFQGMIPPSFISLKGLVKLDISHNNLSGQIPQFLERLQYLNLSYNDFEGEVPMLGVFTNESAFSVSGNSRLCGGFVELGLPKCTEIRKHKKNFPMFVTVIFIASTLLAIICLAYVWCKKKRKRQPTQVSTSDRFLKVSYSQLLKATNGFSEANLIGNGGFRFVYKGILDENDDRFVAVKVLHLQNRGAQRSFMRECKAWQNIRHRNLLRIITSCSSMDFHGNDFKALVYEFMPKGSLHDWLHSSEEYGLGNEMTISGDVYSFGILLLEAMTGKRPTDDIFNEDISLHEFAFMALPEHVMDVIDVNILNVYQEDEMFMKNKEENVKKIDECLASIVKIGVSCTMDYPPERIDLKKVMTGKKPTDDMFNEDLCLHKFASMALRDHVTVSKSIMYSISFLINKGGKICNWETGQKQSDQTPHPFSSSSSSFATIAMPPSPHHPHRTHVRV</sequence>
<gene>
    <name evidence="1" type="ORF">L1987_75657</name>
</gene>
<name>A0ACB9A750_9ASTR</name>
<dbReference type="EMBL" id="CM042042">
    <property type="protein sequence ID" value="KAI3705420.1"/>
    <property type="molecule type" value="Genomic_DNA"/>
</dbReference>
<keyword evidence="2" id="KW-1185">Reference proteome</keyword>
<protein>
    <submittedName>
        <fullName evidence="1">Uncharacterized protein</fullName>
    </submittedName>
</protein>
<reference evidence="1 2" key="2">
    <citation type="journal article" date="2022" name="Mol. Ecol. Resour.">
        <title>The genomes of chicory, endive, great burdock and yacon provide insights into Asteraceae paleo-polyploidization history and plant inulin production.</title>
        <authorList>
            <person name="Fan W."/>
            <person name="Wang S."/>
            <person name="Wang H."/>
            <person name="Wang A."/>
            <person name="Jiang F."/>
            <person name="Liu H."/>
            <person name="Zhao H."/>
            <person name="Xu D."/>
            <person name="Zhang Y."/>
        </authorList>
    </citation>
    <scope>NUCLEOTIDE SEQUENCE [LARGE SCALE GENOMIC DNA]</scope>
    <source>
        <strain evidence="2">cv. Yunnan</strain>
        <tissue evidence="1">Leaves</tissue>
    </source>
</reference>
<evidence type="ECO:0000313" key="1">
    <source>
        <dbReference type="EMBL" id="KAI3705420.1"/>
    </source>
</evidence>
<organism evidence="1 2">
    <name type="scientific">Smallanthus sonchifolius</name>
    <dbReference type="NCBI Taxonomy" id="185202"/>
    <lineage>
        <taxon>Eukaryota</taxon>
        <taxon>Viridiplantae</taxon>
        <taxon>Streptophyta</taxon>
        <taxon>Embryophyta</taxon>
        <taxon>Tracheophyta</taxon>
        <taxon>Spermatophyta</taxon>
        <taxon>Magnoliopsida</taxon>
        <taxon>eudicotyledons</taxon>
        <taxon>Gunneridae</taxon>
        <taxon>Pentapetalae</taxon>
        <taxon>asterids</taxon>
        <taxon>campanulids</taxon>
        <taxon>Asterales</taxon>
        <taxon>Asteraceae</taxon>
        <taxon>Asteroideae</taxon>
        <taxon>Heliantheae alliance</taxon>
        <taxon>Millerieae</taxon>
        <taxon>Smallanthus</taxon>
    </lineage>
</organism>
<proteinExistence type="predicted"/>
<evidence type="ECO:0000313" key="2">
    <source>
        <dbReference type="Proteomes" id="UP001056120"/>
    </source>
</evidence>